<dbReference type="InterPro" id="IPR026259">
    <property type="entry name" value="MauG/Cytc_peroxidase"/>
</dbReference>
<evidence type="ECO:0000256" key="4">
    <source>
        <dbReference type="ARBA" id="ARBA00022729"/>
    </source>
</evidence>
<evidence type="ECO:0000256" key="8">
    <source>
        <dbReference type="PROSITE-ProRule" id="PRU00433"/>
    </source>
</evidence>
<dbReference type="PANTHER" id="PTHR30600">
    <property type="entry name" value="CYTOCHROME C PEROXIDASE-RELATED"/>
    <property type="match status" value="1"/>
</dbReference>
<evidence type="ECO:0000256" key="5">
    <source>
        <dbReference type="ARBA" id="ARBA00022764"/>
    </source>
</evidence>
<keyword evidence="6" id="KW-0560">Oxidoreductase</keyword>
<dbReference type="InterPro" id="IPR036909">
    <property type="entry name" value="Cyt_c-like_dom_sf"/>
</dbReference>
<keyword evidence="10" id="KW-0575">Peroxidase</keyword>
<evidence type="ECO:0000313" key="10">
    <source>
        <dbReference type="EMBL" id="AXX94703.1"/>
    </source>
</evidence>
<keyword evidence="4" id="KW-0732">Signal</keyword>
<name>A0ABM6YL50_9BACT</name>
<dbReference type="InterPro" id="IPR004852">
    <property type="entry name" value="Di-haem_cyt_c_peroxidsae"/>
</dbReference>
<feature type="domain" description="Cytochrome c" evidence="9">
    <location>
        <begin position="182"/>
        <end position="294"/>
    </location>
</feature>
<keyword evidence="7 8" id="KW-0408">Iron</keyword>
<evidence type="ECO:0000256" key="1">
    <source>
        <dbReference type="ARBA" id="ARBA00004418"/>
    </source>
</evidence>
<protein>
    <submittedName>
        <fullName evidence="10">Cytochrome c peroxidase</fullName>
    </submittedName>
</protein>
<dbReference type="SUPFAM" id="SSF46626">
    <property type="entry name" value="Cytochrome c"/>
    <property type="match status" value="2"/>
</dbReference>
<dbReference type="EMBL" id="CP032097">
    <property type="protein sequence ID" value="AXX94703.1"/>
    <property type="molecule type" value="Genomic_DNA"/>
</dbReference>
<evidence type="ECO:0000256" key="3">
    <source>
        <dbReference type="ARBA" id="ARBA00022723"/>
    </source>
</evidence>
<comment type="subcellular location">
    <subcellularLocation>
        <location evidence="1">Periplasm</location>
    </subcellularLocation>
</comment>
<evidence type="ECO:0000256" key="6">
    <source>
        <dbReference type="ARBA" id="ARBA00023002"/>
    </source>
</evidence>
<sequence>MLKIIYFILISSFIMAKEPITPIPLEVKVDTKKANLGKELFFDTILSKDDTISCHSCHLLNQGGDDNSQFSLGIDNKRGNINAPTVLNSTFNFVLFWNGRAKNLQEQALGPITNPIEMGHSFEELITKLEKTKYKDKFNSIYKDGITSFNITDAIAEYEKTLITPNAPFDRYLRGEKNVISKETKEGYELFKNQGCIACHHGINVGGNLYAKFGVISQLQSDSKGRFEVTKNELDKYYFKVPTLRNIELTAPYLHDGRIDNLEEVVKFMAHYQLGKSLSQDDVNKIVLFLKSLTGEIKNYE</sequence>
<dbReference type="Pfam" id="PF03150">
    <property type="entry name" value="CCP_MauG"/>
    <property type="match status" value="1"/>
</dbReference>
<dbReference type="PANTHER" id="PTHR30600:SF7">
    <property type="entry name" value="CYTOCHROME C PEROXIDASE-RELATED"/>
    <property type="match status" value="1"/>
</dbReference>
<evidence type="ECO:0000259" key="9">
    <source>
        <dbReference type="PROSITE" id="PS51007"/>
    </source>
</evidence>
<evidence type="ECO:0000256" key="2">
    <source>
        <dbReference type="ARBA" id="ARBA00022617"/>
    </source>
</evidence>
<dbReference type="InterPro" id="IPR009056">
    <property type="entry name" value="Cyt_c-like_dom"/>
</dbReference>
<reference evidence="10 11" key="1">
    <citation type="submission" date="2018-08" db="EMBL/GenBank/DDBJ databases">
        <title>Complete genome of the Arcobacter ellisii type strain LMG 26155.</title>
        <authorList>
            <person name="Miller W.G."/>
            <person name="Yee E."/>
            <person name="Bono J.L."/>
        </authorList>
    </citation>
    <scope>NUCLEOTIDE SEQUENCE [LARGE SCALE GENOMIC DNA]</scope>
    <source>
        <strain evidence="10 11">LMG 26155</strain>
    </source>
</reference>
<organism evidence="10 11">
    <name type="scientific">Arcobacter ellisii</name>
    <dbReference type="NCBI Taxonomy" id="913109"/>
    <lineage>
        <taxon>Bacteria</taxon>
        <taxon>Pseudomonadati</taxon>
        <taxon>Campylobacterota</taxon>
        <taxon>Epsilonproteobacteria</taxon>
        <taxon>Campylobacterales</taxon>
        <taxon>Arcobacteraceae</taxon>
        <taxon>Arcobacter</taxon>
    </lineage>
</organism>
<dbReference type="PIRSF" id="PIRSF000294">
    <property type="entry name" value="Cytochrome-c_peroxidase"/>
    <property type="match status" value="1"/>
</dbReference>
<keyword evidence="5" id="KW-0574">Periplasm</keyword>
<dbReference type="GO" id="GO:0004601">
    <property type="term" value="F:peroxidase activity"/>
    <property type="evidence" value="ECO:0007669"/>
    <property type="project" value="UniProtKB-KW"/>
</dbReference>
<dbReference type="InterPro" id="IPR051395">
    <property type="entry name" value="Cytochrome_c_Peroxidase/MauG"/>
</dbReference>
<keyword evidence="3 8" id="KW-0479">Metal-binding</keyword>
<dbReference type="Proteomes" id="UP000262582">
    <property type="component" value="Chromosome"/>
</dbReference>
<accession>A0ABM6YL50</accession>
<proteinExistence type="predicted"/>
<evidence type="ECO:0000256" key="7">
    <source>
        <dbReference type="ARBA" id="ARBA00023004"/>
    </source>
</evidence>
<dbReference type="PROSITE" id="PS51007">
    <property type="entry name" value="CYTC"/>
    <property type="match status" value="1"/>
</dbReference>
<evidence type="ECO:0000313" key="11">
    <source>
        <dbReference type="Proteomes" id="UP000262582"/>
    </source>
</evidence>
<keyword evidence="11" id="KW-1185">Reference proteome</keyword>
<keyword evidence="2 8" id="KW-0349">Heme</keyword>
<gene>
    <name evidence="10" type="ORF">AELL_1033</name>
</gene>
<dbReference type="Gene3D" id="1.10.760.10">
    <property type="entry name" value="Cytochrome c-like domain"/>
    <property type="match status" value="2"/>
</dbReference>